<sequence>MAMAFCLMWIGLVAQKSYTCYRNHCTMKSAVGIAQLVTDTISDIVLVIIPLCMLRGAKLPKNERILISCVFSASLLISLVSVVLSVFLCTAAPAMWSVIVAHVQAALSLSVCNLLVIATFAYRVFREFRSSALVGSTGGDSNAVRFTTVVSVQAQLTSHPSCDYRDRCNVAG</sequence>
<evidence type="ECO:0000313" key="2">
    <source>
        <dbReference type="Proteomes" id="UP000790377"/>
    </source>
</evidence>
<keyword evidence="2" id="KW-1185">Reference proteome</keyword>
<protein>
    <submittedName>
        <fullName evidence="1">Uncharacterized protein</fullName>
    </submittedName>
</protein>
<gene>
    <name evidence="1" type="ORF">BJ138DRAFT_728866</name>
</gene>
<organism evidence="1 2">
    <name type="scientific">Hygrophoropsis aurantiaca</name>
    <dbReference type="NCBI Taxonomy" id="72124"/>
    <lineage>
        <taxon>Eukaryota</taxon>
        <taxon>Fungi</taxon>
        <taxon>Dikarya</taxon>
        <taxon>Basidiomycota</taxon>
        <taxon>Agaricomycotina</taxon>
        <taxon>Agaricomycetes</taxon>
        <taxon>Agaricomycetidae</taxon>
        <taxon>Boletales</taxon>
        <taxon>Coniophorineae</taxon>
        <taxon>Hygrophoropsidaceae</taxon>
        <taxon>Hygrophoropsis</taxon>
    </lineage>
</organism>
<evidence type="ECO:0000313" key="1">
    <source>
        <dbReference type="EMBL" id="KAH7905720.1"/>
    </source>
</evidence>
<proteinExistence type="predicted"/>
<accession>A0ACB7ZXG0</accession>
<reference evidence="1" key="1">
    <citation type="journal article" date="2021" name="New Phytol.">
        <title>Evolutionary innovations through gain and loss of genes in the ectomycorrhizal Boletales.</title>
        <authorList>
            <person name="Wu G."/>
            <person name="Miyauchi S."/>
            <person name="Morin E."/>
            <person name="Kuo A."/>
            <person name="Drula E."/>
            <person name="Varga T."/>
            <person name="Kohler A."/>
            <person name="Feng B."/>
            <person name="Cao Y."/>
            <person name="Lipzen A."/>
            <person name="Daum C."/>
            <person name="Hundley H."/>
            <person name="Pangilinan J."/>
            <person name="Johnson J."/>
            <person name="Barry K."/>
            <person name="LaButti K."/>
            <person name="Ng V."/>
            <person name="Ahrendt S."/>
            <person name="Min B."/>
            <person name="Choi I.G."/>
            <person name="Park H."/>
            <person name="Plett J.M."/>
            <person name="Magnuson J."/>
            <person name="Spatafora J.W."/>
            <person name="Nagy L.G."/>
            <person name="Henrissat B."/>
            <person name="Grigoriev I.V."/>
            <person name="Yang Z.L."/>
            <person name="Xu J."/>
            <person name="Martin F.M."/>
        </authorList>
    </citation>
    <scope>NUCLEOTIDE SEQUENCE</scope>
    <source>
        <strain evidence="1">ATCC 28755</strain>
    </source>
</reference>
<dbReference type="EMBL" id="MU268135">
    <property type="protein sequence ID" value="KAH7905720.1"/>
    <property type="molecule type" value="Genomic_DNA"/>
</dbReference>
<dbReference type="Proteomes" id="UP000790377">
    <property type="component" value="Unassembled WGS sequence"/>
</dbReference>
<name>A0ACB7ZXG0_9AGAM</name>
<comment type="caution">
    <text evidence="1">The sequence shown here is derived from an EMBL/GenBank/DDBJ whole genome shotgun (WGS) entry which is preliminary data.</text>
</comment>